<reference evidence="3" key="1">
    <citation type="submission" date="2016-11" db="EMBL/GenBank/DDBJ databases">
        <authorList>
            <person name="Varghese N."/>
            <person name="Submissions S."/>
        </authorList>
    </citation>
    <scope>NUCLEOTIDE SEQUENCE [LARGE SCALE GENOMIC DNA]</scope>
    <source>
        <strain evidence="3">DSM 24724</strain>
    </source>
</reference>
<evidence type="ECO:0000313" key="2">
    <source>
        <dbReference type="EMBL" id="SHL43395.1"/>
    </source>
</evidence>
<evidence type="ECO:0000259" key="1">
    <source>
        <dbReference type="Pfam" id="PF25056"/>
    </source>
</evidence>
<dbReference type="STRING" id="946677.SAMN05444484_1011481"/>
<feature type="domain" description="DUF7793" evidence="1">
    <location>
        <begin position="40"/>
        <end position="153"/>
    </location>
</feature>
<dbReference type="Proteomes" id="UP000184028">
    <property type="component" value="Unassembled WGS sequence"/>
</dbReference>
<sequence length="154" mass="17477">MLTIAFCLVFATILCWVFANLPGPKSISMERYFENEFAVFWISEKILFFNYKPNVVIDLLSAQQIVADRIEIQDGTAYPILCDIRGIIDSDKAARNYLAQHGSILAKAVGIIASDQKSVSFYMISFYMKISRPQIPTKVFTDRSSALEFLKPFV</sequence>
<dbReference type="Gene3D" id="3.40.1680.10">
    <property type="entry name" value="yp_829618.1 domain like"/>
    <property type="match status" value="1"/>
</dbReference>
<organism evidence="2 3">
    <name type="scientific">Flavobacterium chilense</name>
    <dbReference type="NCBI Taxonomy" id="946677"/>
    <lineage>
        <taxon>Bacteria</taxon>
        <taxon>Pseudomonadati</taxon>
        <taxon>Bacteroidota</taxon>
        <taxon>Flavobacteriia</taxon>
        <taxon>Flavobacteriales</taxon>
        <taxon>Flavobacteriaceae</taxon>
        <taxon>Flavobacterium</taxon>
    </lineage>
</organism>
<evidence type="ECO:0000313" key="3">
    <source>
        <dbReference type="Proteomes" id="UP000184028"/>
    </source>
</evidence>
<protein>
    <recommendedName>
        <fullName evidence="1">DUF7793 domain-containing protein</fullName>
    </recommendedName>
</protein>
<proteinExistence type="predicted"/>
<dbReference type="AlphaFoldDB" id="A0A1M7AL67"/>
<dbReference type="EMBL" id="FRBT01000001">
    <property type="protein sequence ID" value="SHL43395.1"/>
    <property type="molecule type" value="Genomic_DNA"/>
</dbReference>
<gene>
    <name evidence="2" type="ORF">SAMN05444484_1011481</name>
</gene>
<keyword evidence="3" id="KW-1185">Reference proteome</keyword>
<dbReference type="InterPro" id="IPR056695">
    <property type="entry name" value="DUF7793"/>
</dbReference>
<name>A0A1M7AL67_9FLAO</name>
<dbReference type="Gene3D" id="3.40.970.30">
    <property type="entry name" value="yp_829618.1 like domains"/>
    <property type="match status" value="1"/>
</dbReference>
<dbReference type="Pfam" id="PF25056">
    <property type="entry name" value="DUF7793"/>
    <property type="match status" value="1"/>
</dbReference>
<accession>A0A1M7AL67</accession>